<name>A0A6M3IWU2_9ZZZZ</name>
<reference evidence="2" key="1">
    <citation type="submission" date="2020-03" db="EMBL/GenBank/DDBJ databases">
        <title>The deep terrestrial virosphere.</title>
        <authorList>
            <person name="Holmfeldt K."/>
            <person name="Nilsson E."/>
            <person name="Simone D."/>
            <person name="Lopez-Fernandez M."/>
            <person name="Wu X."/>
            <person name="de Brujin I."/>
            <person name="Lundin D."/>
            <person name="Andersson A."/>
            <person name="Bertilsson S."/>
            <person name="Dopson M."/>
        </authorList>
    </citation>
    <scope>NUCLEOTIDE SEQUENCE</scope>
    <source>
        <strain evidence="2">MM415B00892</strain>
    </source>
</reference>
<gene>
    <name evidence="2" type="ORF">MM415B00892_0020</name>
</gene>
<sequence>MNSLKSILMLQDYLVRIKENPKGKHIMFGPGYVVLNTSAYNALIEEKEVVYEMKKKPVPKPKPAKKAVSKPKTKKK</sequence>
<evidence type="ECO:0000313" key="2">
    <source>
        <dbReference type="EMBL" id="QJA61794.1"/>
    </source>
</evidence>
<accession>A0A6M3IWU2</accession>
<proteinExistence type="predicted"/>
<dbReference type="AlphaFoldDB" id="A0A6M3IWU2"/>
<organism evidence="2">
    <name type="scientific">viral metagenome</name>
    <dbReference type="NCBI Taxonomy" id="1070528"/>
    <lineage>
        <taxon>unclassified sequences</taxon>
        <taxon>metagenomes</taxon>
        <taxon>organismal metagenomes</taxon>
    </lineage>
</organism>
<feature type="region of interest" description="Disordered" evidence="1">
    <location>
        <begin position="56"/>
        <end position="76"/>
    </location>
</feature>
<protein>
    <submittedName>
        <fullName evidence="2">Uncharacterized protein</fullName>
    </submittedName>
</protein>
<dbReference type="EMBL" id="MT141453">
    <property type="protein sequence ID" value="QJA61794.1"/>
    <property type="molecule type" value="Genomic_DNA"/>
</dbReference>
<evidence type="ECO:0000256" key="1">
    <source>
        <dbReference type="SAM" id="MobiDB-lite"/>
    </source>
</evidence>